<feature type="binding site" evidence="12">
    <location>
        <position position="84"/>
    </location>
    <ligand>
        <name>Zn(2+)</name>
        <dbReference type="ChEBI" id="CHEBI:29105"/>
        <label>1</label>
        <note>catalytic</note>
    </ligand>
</feature>
<evidence type="ECO:0000256" key="11">
    <source>
        <dbReference type="PIRSR" id="PIRSR004803-2"/>
    </source>
</evidence>
<dbReference type="GO" id="GO:0003723">
    <property type="term" value="F:RNA binding"/>
    <property type="evidence" value="ECO:0007669"/>
    <property type="project" value="UniProtKB-UniRule"/>
</dbReference>
<dbReference type="PIRSF" id="PIRSF004803">
    <property type="entry name" value="RnjA"/>
    <property type="match status" value="1"/>
</dbReference>
<dbReference type="HAMAP" id="MF_01491">
    <property type="entry name" value="RNase_J_bact"/>
    <property type="match status" value="1"/>
</dbReference>
<dbReference type="Pfam" id="PF22505">
    <property type="entry name" value="RNase_J_b_CASP"/>
    <property type="match status" value="1"/>
</dbReference>
<feature type="active site" description="Proton donor" evidence="10">
    <location>
        <position position="204"/>
    </location>
</feature>
<feature type="binding site" evidence="12">
    <location>
        <position position="399"/>
    </location>
    <ligand>
        <name>Zn(2+)</name>
        <dbReference type="ChEBI" id="CHEBI:29105"/>
        <label>1</label>
        <note>catalytic</note>
    </ligand>
</feature>
<keyword evidence="7 9" id="KW-0269">Exonuclease</keyword>
<proteinExistence type="inferred from homology"/>
<dbReference type="CDD" id="cd07714">
    <property type="entry name" value="RNaseJ_MBL-fold"/>
    <property type="match status" value="1"/>
</dbReference>
<evidence type="ECO:0000256" key="10">
    <source>
        <dbReference type="PIRSR" id="PIRSR004803-1"/>
    </source>
</evidence>
<evidence type="ECO:0000256" key="9">
    <source>
        <dbReference type="HAMAP-Rule" id="MF_01491"/>
    </source>
</evidence>
<dbReference type="Pfam" id="PF07521">
    <property type="entry name" value="RMMBL"/>
    <property type="match status" value="1"/>
</dbReference>
<comment type="caution">
    <text evidence="14">The sequence shown here is derived from an EMBL/GenBank/DDBJ whole genome shotgun (WGS) entry which is preliminary data.</text>
</comment>
<evidence type="ECO:0000256" key="3">
    <source>
        <dbReference type="ARBA" id="ARBA00022723"/>
    </source>
</evidence>
<dbReference type="GO" id="GO:0004534">
    <property type="term" value="F:5'-3' RNA exonuclease activity"/>
    <property type="evidence" value="ECO:0007669"/>
    <property type="project" value="UniProtKB-UniRule"/>
</dbReference>
<keyword evidence="4 9" id="KW-0255">Endonuclease</keyword>
<gene>
    <name evidence="9 14" type="primary">rnj</name>
    <name evidence="14" type="ORF">GCM10011575_27490</name>
</gene>
<dbReference type="SUPFAM" id="SSF56281">
    <property type="entry name" value="Metallo-hydrolase/oxidoreductase"/>
    <property type="match status" value="1"/>
</dbReference>
<reference evidence="14" key="2">
    <citation type="submission" date="2020-09" db="EMBL/GenBank/DDBJ databases">
        <authorList>
            <person name="Sun Q."/>
            <person name="Zhou Y."/>
        </authorList>
    </citation>
    <scope>NUCLEOTIDE SEQUENCE</scope>
    <source>
        <strain evidence="14">CGMCC 4.7306</strain>
    </source>
</reference>
<dbReference type="GO" id="GO:0008270">
    <property type="term" value="F:zinc ion binding"/>
    <property type="evidence" value="ECO:0007669"/>
    <property type="project" value="InterPro"/>
</dbReference>
<protein>
    <recommendedName>
        <fullName evidence="9">Ribonuclease J</fullName>
        <shortName evidence="9">RNase J</shortName>
        <ecNumber evidence="9">3.1.-.-</ecNumber>
    </recommendedName>
</protein>
<dbReference type="GO" id="GO:0006364">
    <property type="term" value="P:rRNA processing"/>
    <property type="evidence" value="ECO:0007669"/>
    <property type="project" value="UniProtKB-UniRule"/>
</dbReference>
<feature type="binding site" evidence="12">
    <location>
        <position position="59"/>
    </location>
    <ligand>
        <name>Ca(2+)</name>
        <dbReference type="ChEBI" id="CHEBI:29108"/>
    </ligand>
</feature>
<dbReference type="InterPro" id="IPR055132">
    <property type="entry name" value="RNase_J_b_CASP"/>
</dbReference>
<comment type="subcellular location">
    <subcellularLocation>
        <location evidence="9">Cytoplasm</location>
    </subcellularLocation>
</comment>
<keyword evidence="5 9" id="KW-0378">Hydrolase</keyword>
<dbReference type="Proteomes" id="UP000613840">
    <property type="component" value="Unassembled WGS sequence"/>
</dbReference>
<accession>A0A917SAV7</accession>
<feature type="binding site" evidence="9 11">
    <location>
        <begin position="373"/>
        <end position="377"/>
    </location>
    <ligand>
        <name>substrate</name>
    </ligand>
</feature>
<evidence type="ECO:0000259" key="13">
    <source>
        <dbReference type="SMART" id="SM00849"/>
    </source>
</evidence>
<dbReference type="InterPro" id="IPR041636">
    <property type="entry name" value="RNase_J_C"/>
</dbReference>
<comment type="subunit">
    <text evidence="9">Homodimer, may be a subunit of the RNA degradosome.</text>
</comment>
<feature type="binding site" evidence="12">
    <location>
        <position position="172"/>
    </location>
    <ligand>
        <name>Zn(2+)</name>
        <dbReference type="ChEBI" id="CHEBI:29105"/>
        <label>1</label>
        <note>catalytic</note>
    </ligand>
</feature>
<dbReference type="Gene3D" id="3.10.20.580">
    <property type="match status" value="1"/>
</dbReference>
<keyword evidence="1 9" id="KW-0963">Cytoplasm</keyword>
<dbReference type="GO" id="GO:0005737">
    <property type="term" value="C:cytoplasm"/>
    <property type="evidence" value="ECO:0007669"/>
    <property type="project" value="UniProtKB-SubCell"/>
</dbReference>
<evidence type="ECO:0000313" key="15">
    <source>
        <dbReference type="Proteomes" id="UP000613840"/>
    </source>
</evidence>
<keyword evidence="12" id="KW-0106">Calcium</keyword>
<dbReference type="InterPro" id="IPR004613">
    <property type="entry name" value="RNase_J"/>
</dbReference>
<organism evidence="14 15">
    <name type="scientific">Microlunatus endophyticus</name>
    <dbReference type="NCBI Taxonomy" id="1716077"/>
    <lineage>
        <taxon>Bacteria</taxon>
        <taxon>Bacillati</taxon>
        <taxon>Actinomycetota</taxon>
        <taxon>Actinomycetes</taxon>
        <taxon>Propionibacteriales</taxon>
        <taxon>Propionibacteriaceae</taxon>
        <taxon>Microlunatus</taxon>
    </lineage>
</organism>
<feature type="binding site" evidence="12">
    <location>
        <position position="57"/>
    </location>
    <ligand>
        <name>Ca(2+)</name>
        <dbReference type="ChEBI" id="CHEBI:29108"/>
    </ligand>
</feature>
<dbReference type="Pfam" id="PF17770">
    <property type="entry name" value="RNase_J_C"/>
    <property type="match status" value="1"/>
</dbReference>
<dbReference type="InterPro" id="IPR036866">
    <property type="entry name" value="RibonucZ/Hydroxyglut_hydro"/>
</dbReference>
<evidence type="ECO:0000256" key="12">
    <source>
        <dbReference type="PIRSR" id="PIRSR004803-3"/>
    </source>
</evidence>
<evidence type="ECO:0000313" key="14">
    <source>
        <dbReference type="EMBL" id="GGL67487.1"/>
    </source>
</evidence>
<dbReference type="GO" id="GO:0004521">
    <property type="term" value="F:RNA endonuclease activity"/>
    <property type="evidence" value="ECO:0007669"/>
    <property type="project" value="UniProtKB-UniRule"/>
</dbReference>
<keyword evidence="6 12" id="KW-0862">Zinc</keyword>
<evidence type="ECO:0000256" key="4">
    <source>
        <dbReference type="ARBA" id="ARBA00022759"/>
    </source>
</evidence>
<feature type="binding site" evidence="12">
    <location>
        <position position="150"/>
    </location>
    <ligand>
        <name>Zn(2+)</name>
        <dbReference type="ChEBI" id="CHEBI:29105"/>
        <label>1</label>
        <note>catalytic</note>
    </ligand>
</feature>
<dbReference type="InterPro" id="IPR011108">
    <property type="entry name" value="RMMBL"/>
</dbReference>
<reference evidence="14" key="1">
    <citation type="journal article" date="2014" name="Int. J. Syst. Evol. Microbiol.">
        <title>Complete genome sequence of Corynebacterium casei LMG S-19264T (=DSM 44701T), isolated from a smear-ripened cheese.</title>
        <authorList>
            <consortium name="US DOE Joint Genome Institute (JGI-PGF)"/>
            <person name="Walter F."/>
            <person name="Albersmeier A."/>
            <person name="Kalinowski J."/>
            <person name="Ruckert C."/>
        </authorList>
    </citation>
    <scope>NUCLEOTIDE SEQUENCE</scope>
    <source>
        <strain evidence="14">CGMCC 4.7306</strain>
    </source>
</reference>
<evidence type="ECO:0000256" key="7">
    <source>
        <dbReference type="ARBA" id="ARBA00022839"/>
    </source>
</evidence>
<feature type="binding site" evidence="12">
    <location>
        <position position="87"/>
    </location>
    <ligand>
        <name>Zn(2+)</name>
        <dbReference type="ChEBI" id="CHEBI:29105"/>
        <label>1</label>
        <note>catalytic</note>
    </ligand>
</feature>
<dbReference type="PANTHER" id="PTHR43694:SF1">
    <property type="entry name" value="RIBONUCLEASE J"/>
    <property type="match status" value="1"/>
</dbReference>
<comment type="cofactor">
    <cofactor evidence="12">
        <name>Zn(2+)</name>
        <dbReference type="ChEBI" id="CHEBI:29105"/>
    </cofactor>
    <text evidence="12">Binds 2 Zn(2+) ions per subunit. It is not clear if Zn(2+) or Mg(2+) is physiologically important.</text>
</comment>
<feature type="binding site" evidence="11">
    <location>
        <begin position="241"/>
        <end position="243"/>
    </location>
    <ligand>
        <name>substrate</name>
    </ligand>
</feature>
<dbReference type="Gene3D" id="3.60.15.10">
    <property type="entry name" value="Ribonuclease Z/Hydroxyacylglutathione hydrolase-like"/>
    <property type="match status" value="1"/>
</dbReference>
<keyword evidence="3 12" id="KW-0479">Metal-binding</keyword>
<evidence type="ECO:0000256" key="8">
    <source>
        <dbReference type="ARBA" id="ARBA00022884"/>
    </source>
</evidence>
<keyword evidence="2 9" id="KW-0540">Nuclease</keyword>
<keyword evidence="9" id="KW-0698">rRNA processing</keyword>
<dbReference type="InterPro" id="IPR042173">
    <property type="entry name" value="RNase_J_2"/>
</dbReference>
<name>A0A917SAV7_9ACTN</name>
<evidence type="ECO:0000256" key="1">
    <source>
        <dbReference type="ARBA" id="ARBA00022490"/>
    </source>
</evidence>
<keyword evidence="8 9" id="KW-0694">RNA-binding</keyword>
<dbReference type="PANTHER" id="PTHR43694">
    <property type="entry name" value="RIBONUCLEASE J"/>
    <property type="match status" value="1"/>
</dbReference>
<feature type="binding site" evidence="12">
    <location>
        <position position="86"/>
    </location>
    <ligand>
        <name>Zn(2+)</name>
        <dbReference type="ChEBI" id="CHEBI:29105"/>
        <label>1</label>
        <note>catalytic</note>
    </ligand>
</feature>
<feature type="binding site" evidence="12">
    <location>
        <position position="82"/>
    </location>
    <ligand>
        <name>Zn(2+)</name>
        <dbReference type="ChEBI" id="CHEBI:29105"/>
        <label>1</label>
        <note>catalytic</note>
    </ligand>
</feature>
<feature type="active site" description="Proton acceptor" evidence="10">
    <location>
        <position position="377"/>
    </location>
</feature>
<comment type="similarity">
    <text evidence="9">Belongs to the metallo-beta-lactamase superfamily. RNA-metabolizing metallo-beta-lactamase-like family. Bacterial RNase J subfamily.</text>
</comment>
<dbReference type="AlphaFoldDB" id="A0A917SAV7"/>
<dbReference type="Pfam" id="PF00753">
    <property type="entry name" value="Lactamase_B"/>
    <property type="match status" value="1"/>
</dbReference>
<evidence type="ECO:0000256" key="5">
    <source>
        <dbReference type="ARBA" id="ARBA00022801"/>
    </source>
</evidence>
<dbReference type="SMART" id="SM00849">
    <property type="entry name" value="Lactamase_B"/>
    <property type="match status" value="1"/>
</dbReference>
<dbReference type="NCBIfam" id="TIGR00649">
    <property type="entry name" value="MG423"/>
    <property type="match status" value="1"/>
</dbReference>
<dbReference type="InterPro" id="IPR030854">
    <property type="entry name" value="RNase_J_bac"/>
</dbReference>
<dbReference type="RefSeq" id="WP_188895930.1">
    <property type="nucleotide sequence ID" value="NZ_BMMZ01000006.1"/>
</dbReference>
<feature type="binding site" evidence="12">
    <location>
        <position position="452"/>
    </location>
    <ligand>
        <name>Ca(2+)</name>
        <dbReference type="ChEBI" id="CHEBI:29108"/>
    </ligand>
</feature>
<evidence type="ECO:0000256" key="2">
    <source>
        <dbReference type="ARBA" id="ARBA00022722"/>
    </source>
</evidence>
<comment type="function">
    <text evidence="9">An RNase that has 5'-3' exonuclease and possibly endonuclease activity. Involved in maturation of rRNA and in some organisms also mRNA maturation and/or decay.</text>
</comment>
<comment type="cofactor">
    <cofactor evidence="12">
        <name>Ca(2+)</name>
        <dbReference type="ChEBI" id="CHEBI:29108"/>
    </cofactor>
    <text evidence="12">Binds 1 Ca(2+) cation per subunit. Seen in 1 crystal structure, it is not clear if it is physiologically important.</text>
</comment>
<dbReference type="Gene3D" id="3.40.50.10710">
    <property type="entry name" value="Metallo-hydrolase/oxidoreductase"/>
    <property type="match status" value="1"/>
</dbReference>
<dbReference type="EC" id="3.1.-.-" evidence="9"/>
<dbReference type="InterPro" id="IPR001279">
    <property type="entry name" value="Metallo-B-lactamas"/>
</dbReference>
<feature type="domain" description="Metallo-beta-lactamase" evidence="13">
    <location>
        <begin position="29"/>
        <end position="224"/>
    </location>
</feature>
<evidence type="ECO:0000256" key="6">
    <source>
        <dbReference type="ARBA" id="ARBA00022833"/>
    </source>
</evidence>
<keyword evidence="15" id="KW-1185">Reference proteome</keyword>
<dbReference type="EMBL" id="BMMZ01000006">
    <property type="protein sequence ID" value="GGL67487.1"/>
    <property type="molecule type" value="Genomic_DNA"/>
</dbReference>
<sequence>MAATKLRTPPRLAKDTLRIIPLGGLGDIGRNMAALEINRQLLLIDCGVLFPEDDHPGVDLILPGFDAIADRLSDVVGLVLTHGHEDHIGAVPYLLRQRPDIPLLGSRLTLALVAEKVKEHRLSGVQPRPVAEGDRVTLGGFDLEFLAVNHSIPDGLAVFVRTAGGTVLHTGDFKMDQLPLDGRLTDLRALARLGEEGVDLLMVDSTNAEVPGFTTPEKDILPALQRTFATSKQRLIVTSFASHVHRIQQVLDTAVAYGRKVAYVGRSMVRNMGVARDLGYLTVPENTLIDLREIDNYRPDQVVLISTGSQGEPLSALARIANREHPAIKLEPGDTVLLASSLVPGNENAVYRVINGLTKLGARVVHRGNALVHVSGHASAGELLYVYNLLKPRNVMPVHGEARHLIANADLAVATGVPRERTIIAEDGTVVDLRDHQARVVGQIECDYIFVDGSTVGDISESALTDRRILGEEGFISVVTVVNLRAKTVLSGPDIHDRGFLEDPTVYEAVRGRITQALTDALEDGVDDTHRLQQVIRRTVGKWVSDTYRRRPMIIPVVVAV</sequence>